<comment type="catalytic activity">
    <reaction evidence="1">
        <text>Hydrolysis of terminal, non-reducing alpha-D-mannose residues in alpha-D-mannosides.</text>
        <dbReference type="EC" id="3.2.1.24"/>
    </reaction>
</comment>
<dbReference type="PANTHER" id="PTHR11607">
    <property type="entry name" value="ALPHA-MANNOSIDASE"/>
    <property type="match status" value="1"/>
</dbReference>
<dbReference type="Pfam" id="PF17677">
    <property type="entry name" value="Glyco_hydro38C2"/>
    <property type="match status" value="1"/>
</dbReference>
<proteinExistence type="inferred from homology"/>
<dbReference type="Gene3D" id="2.60.40.1360">
    <property type="match status" value="1"/>
</dbReference>
<dbReference type="SUPFAM" id="SSF88688">
    <property type="entry name" value="Families 57/38 glycoside transferase middle domain"/>
    <property type="match status" value="1"/>
</dbReference>
<keyword evidence="9" id="KW-1015">Disulfide bond</keyword>
<dbReference type="Pfam" id="PF09261">
    <property type="entry name" value="Alpha-mann_mid"/>
    <property type="match status" value="1"/>
</dbReference>
<keyword evidence="6 12" id="KW-0732">Signal</keyword>
<evidence type="ECO:0000256" key="3">
    <source>
        <dbReference type="ARBA" id="ARBA00009792"/>
    </source>
</evidence>
<evidence type="ECO:0000256" key="8">
    <source>
        <dbReference type="ARBA" id="ARBA00022833"/>
    </source>
</evidence>
<keyword evidence="11" id="KW-0326">Glycosidase</keyword>
<feature type="domain" description="Glycoside hydrolase family 38 central" evidence="13">
    <location>
        <begin position="668"/>
        <end position="744"/>
    </location>
</feature>
<dbReference type="InterPro" id="IPR028995">
    <property type="entry name" value="Glyco_hydro_57/38_cen_sf"/>
</dbReference>
<evidence type="ECO:0000256" key="2">
    <source>
        <dbReference type="ARBA" id="ARBA00001947"/>
    </source>
</evidence>
<evidence type="ECO:0000256" key="1">
    <source>
        <dbReference type="ARBA" id="ARBA00000365"/>
    </source>
</evidence>
<dbReference type="CDD" id="cd10810">
    <property type="entry name" value="GH38N_AMII_LAM_like"/>
    <property type="match status" value="2"/>
</dbReference>
<dbReference type="Pfam" id="PF07748">
    <property type="entry name" value="Glyco_hydro_38C"/>
    <property type="match status" value="1"/>
</dbReference>
<dbReference type="InterPro" id="IPR027291">
    <property type="entry name" value="Glyco_hydro_38_N_sf"/>
</dbReference>
<evidence type="ECO:0000256" key="11">
    <source>
        <dbReference type="ARBA" id="ARBA00023295"/>
    </source>
</evidence>
<dbReference type="InterPro" id="IPR011682">
    <property type="entry name" value="Glyco_hydro_38_C"/>
</dbReference>
<dbReference type="InterPro" id="IPR013780">
    <property type="entry name" value="Glyco_hydro_b"/>
</dbReference>
<evidence type="ECO:0000259" key="13">
    <source>
        <dbReference type="SMART" id="SM00872"/>
    </source>
</evidence>
<dbReference type="Gene3D" id="3.20.110.10">
    <property type="entry name" value="Glycoside hydrolase 38, N terminal domain"/>
    <property type="match status" value="2"/>
</dbReference>
<evidence type="ECO:0000256" key="12">
    <source>
        <dbReference type="SAM" id="SignalP"/>
    </source>
</evidence>
<dbReference type="InterPro" id="IPR037094">
    <property type="entry name" value="Glyco_hydro_38_cen_sf"/>
</dbReference>
<dbReference type="Gene3D" id="2.60.40.1180">
    <property type="entry name" value="Golgi alpha-mannosidase II"/>
    <property type="match status" value="1"/>
</dbReference>
<gene>
    <name evidence="14" type="ORF">PLOB_00007217</name>
</gene>
<evidence type="ECO:0000256" key="4">
    <source>
        <dbReference type="ARBA" id="ARBA00012752"/>
    </source>
</evidence>
<dbReference type="Pfam" id="PF21260">
    <property type="entry name" value="Laman-like_dom"/>
    <property type="match status" value="1"/>
</dbReference>
<dbReference type="EMBL" id="CALNXK010000133">
    <property type="protein sequence ID" value="CAH3165555.1"/>
    <property type="molecule type" value="Genomic_DNA"/>
</dbReference>
<comment type="similarity">
    <text evidence="3">Belongs to the glycosyl hydrolase 38 family.</text>
</comment>
<name>A0ABN8QKX6_9CNID</name>
<dbReference type="EC" id="3.2.1.24" evidence="4"/>
<dbReference type="InterPro" id="IPR000602">
    <property type="entry name" value="Glyco_hydro_38_N"/>
</dbReference>
<feature type="chain" id="PRO_5046884901" description="alpha-mannosidase" evidence="12">
    <location>
        <begin position="20"/>
        <end position="1316"/>
    </location>
</feature>
<evidence type="ECO:0000256" key="9">
    <source>
        <dbReference type="ARBA" id="ARBA00023157"/>
    </source>
</evidence>
<accession>A0ABN8QKX6</accession>
<keyword evidence="8" id="KW-0862">Zinc</keyword>
<comment type="caution">
    <text evidence="14">The sequence shown here is derived from an EMBL/GenBank/DDBJ whole genome shotgun (WGS) entry which is preliminary data.</text>
</comment>
<dbReference type="SMART" id="SM00872">
    <property type="entry name" value="Alpha-mann_mid"/>
    <property type="match status" value="1"/>
</dbReference>
<dbReference type="SUPFAM" id="SSF88713">
    <property type="entry name" value="Glycoside hydrolase/deacetylase"/>
    <property type="match status" value="2"/>
</dbReference>
<dbReference type="InterPro" id="IPR015341">
    <property type="entry name" value="Glyco_hydro_38_cen"/>
</dbReference>
<keyword evidence="7" id="KW-0378">Hydrolase</keyword>
<dbReference type="Proteomes" id="UP001159405">
    <property type="component" value="Unassembled WGS sequence"/>
</dbReference>
<keyword evidence="10" id="KW-0325">Glycoprotein</keyword>
<dbReference type="InterPro" id="IPR011013">
    <property type="entry name" value="Gal_mutarotase_sf_dom"/>
</dbReference>
<evidence type="ECO:0000256" key="6">
    <source>
        <dbReference type="ARBA" id="ARBA00022729"/>
    </source>
</evidence>
<dbReference type="InterPro" id="IPR011330">
    <property type="entry name" value="Glyco_hydro/deAcase_b/a-brl"/>
</dbReference>
<keyword evidence="5" id="KW-0479">Metal-binding</keyword>
<evidence type="ECO:0000256" key="7">
    <source>
        <dbReference type="ARBA" id="ARBA00022801"/>
    </source>
</evidence>
<evidence type="ECO:0000256" key="5">
    <source>
        <dbReference type="ARBA" id="ARBA00022723"/>
    </source>
</evidence>
<sequence>MSALFFLLVAVHLSSSFHATDSNGVDKLQVHLVPHTHDDVGWLKTVDEYFYGSNNSIQHAGVQYILDSVIPQLIADPTKRFIYVEIAFFERWWNEQSDKMKADVYKLVQGKRLEFINAGWCMNDEAATHYNAIIDQMTYGLNFVEKTFGSDARPRIAWHIDPFGHSSEQASIFAQMSFDGFFLGRVDYADKNLRLKQQRMEMVWRGSKNLGQDSEIFTGVLYNNYAPPQGFNYDQSWKYAIPIQDDPNLFDYNVNETVERFVKAANDQAAHYKTNQILMTMGEDFHYENANTWYKNLDKLIKYVKRVSINILSSIQFNIMYSLVFFVAICTLGLAFECNFNREVKNEDKLQVHLVPHTHDDVGWLKTVDEYFYGSNNSIQHAGVQYILDSVIPQLMADPKKRFIYVEIAFFERWWNEQSDTMRAEVKKLVQEKRLEFINAGWCMNDEAATHYNAIIDQMTYGLNLVEETFGSDARPRIAWHIDPFGHSSEQASIFAQMSFDGFFFGRIDYADKSLRLKQQRMELVWRGSRNLGQDSDIFTGVLYNGYNPPKGFCYDQFCTDNPVQDDPNLYDNNVKDTVERFVQTTCKQASHYKTNHIILTMGSDFMYENANLWYKNLDKLIKYVNDDGRVNAFYSTPTLYLDALHKANQTWELKTDDFFPYADCPHCYWTGYFTSRPALKRYVRLNNNLLQVCKQLELINGSGTGKNGPTSDILRRAMGVAQHHDAVSGTSKQHVADDYAKRLAIGAAECQDLIADVLGKFTVKNSGTQPPDLKFCDHLNISVCDVTEQNKSFTVTVYNPIARDVTTVVRLPIASSAMAVYGPHGKSIKSQILPISDATKQLRKIQKQASTSSFEIIFNVKIPALGFATYFVNSTTSSRLKDLFRAPEKKFYADADEMSIENEFIKLSFTSDTGDLVSMTDKSSKVTTAVKQAFYWYNASIGNKQSKQPSGAYIFRPNKSEPILISQGRKTELFKGPLVQEVRQVISPFVSQVIRLHPGQRHAEFEYTVGPIPIRDNWGKEVITRFDTDIKSTKLFYTDANGREMQKRELNFRPTWKLDVTEPVAGNYYPVNSRIYIKDDAKQLTVLTDRSLGGSSLMEGSMEIMLHRRLLVDDLRGVGEALNESGISGKGLIVRGKLCLTLAPPQSSAALHRELGELMLLEPVLAFTPNSLTFNKWTSQYNSLHSGLNRELPANVHLLTLETMGDSALIRVEHQYEAGEDAKLSQPVNISLEGLFTDFEIESMTEMNLSANQLLKDKQPLHWNIKTRKEAGKKKKKMISRAATDLNVHLTPMQIRTFKAVIKRHSNTLSRYYKN</sequence>
<evidence type="ECO:0000313" key="15">
    <source>
        <dbReference type="Proteomes" id="UP001159405"/>
    </source>
</evidence>
<dbReference type="InterPro" id="IPR048534">
    <property type="entry name" value="Man2a1-like_dom"/>
</dbReference>
<dbReference type="PANTHER" id="PTHR11607:SF3">
    <property type="entry name" value="LYSOSOMAL ALPHA-MANNOSIDASE"/>
    <property type="match status" value="1"/>
</dbReference>
<dbReference type="Gene3D" id="1.20.1270.50">
    <property type="entry name" value="Glycoside hydrolase family 38, central domain"/>
    <property type="match status" value="2"/>
</dbReference>
<comment type="cofactor">
    <cofactor evidence="2">
        <name>Zn(2+)</name>
        <dbReference type="ChEBI" id="CHEBI:29105"/>
    </cofactor>
</comment>
<reference evidence="14 15" key="1">
    <citation type="submission" date="2022-05" db="EMBL/GenBank/DDBJ databases">
        <authorList>
            <consortium name="Genoscope - CEA"/>
            <person name="William W."/>
        </authorList>
    </citation>
    <scope>NUCLEOTIDE SEQUENCE [LARGE SCALE GENOMIC DNA]</scope>
</reference>
<evidence type="ECO:0000313" key="14">
    <source>
        <dbReference type="EMBL" id="CAH3165555.1"/>
    </source>
</evidence>
<dbReference type="Gene3D" id="2.70.98.30">
    <property type="entry name" value="Golgi alpha-mannosidase II, domain 4"/>
    <property type="match status" value="1"/>
</dbReference>
<dbReference type="Pfam" id="PF01074">
    <property type="entry name" value="Glyco_hydro_38N"/>
    <property type="match status" value="2"/>
</dbReference>
<dbReference type="SUPFAM" id="SSF74650">
    <property type="entry name" value="Galactose mutarotase-like"/>
    <property type="match status" value="1"/>
</dbReference>
<organism evidence="14 15">
    <name type="scientific">Porites lobata</name>
    <dbReference type="NCBI Taxonomy" id="104759"/>
    <lineage>
        <taxon>Eukaryota</taxon>
        <taxon>Metazoa</taxon>
        <taxon>Cnidaria</taxon>
        <taxon>Anthozoa</taxon>
        <taxon>Hexacorallia</taxon>
        <taxon>Scleractinia</taxon>
        <taxon>Fungiina</taxon>
        <taxon>Poritidae</taxon>
        <taxon>Porites</taxon>
    </lineage>
</organism>
<dbReference type="InterPro" id="IPR041147">
    <property type="entry name" value="GH38_C"/>
</dbReference>
<dbReference type="InterPro" id="IPR050843">
    <property type="entry name" value="Glycosyl_Hydrlase_38"/>
</dbReference>
<protein>
    <recommendedName>
        <fullName evidence="4">alpha-mannosidase</fullName>
        <ecNumber evidence="4">3.2.1.24</ecNumber>
    </recommendedName>
</protein>
<feature type="signal peptide" evidence="12">
    <location>
        <begin position="1"/>
        <end position="19"/>
    </location>
</feature>
<evidence type="ECO:0000256" key="10">
    <source>
        <dbReference type="ARBA" id="ARBA00023180"/>
    </source>
</evidence>
<keyword evidence="15" id="KW-1185">Reference proteome</keyword>